<organism evidence="2 3">
    <name type="scientific">Terracoccus luteus</name>
    <dbReference type="NCBI Taxonomy" id="53356"/>
    <lineage>
        <taxon>Bacteria</taxon>
        <taxon>Bacillati</taxon>
        <taxon>Actinomycetota</taxon>
        <taxon>Actinomycetes</taxon>
        <taxon>Micrococcales</taxon>
        <taxon>Intrasporangiaceae</taxon>
        <taxon>Terracoccus</taxon>
    </lineage>
</organism>
<reference evidence="2 3" key="1">
    <citation type="submission" date="2020-08" db="EMBL/GenBank/DDBJ databases">
        <title>Genomic Encyclopedia of Type Strains, Phase IV (KMG-V): Genome sequencing to study the core and pangenomes of soil and plant-associated prokaryotes.</title>
        <authorList>
            <person name="Whitman W."/>
        </authorList>
    </citation>
    <scope>NUCLEOTIDE SEQUENCE [LARGE SCALE GENOMIC DNA]</scope>
    <source>
        <strain evidence="2 3">B3ACCR2</strain>
    </source>
</reference>
<keyword evidence="1" id="KW-1133">Transmembrane helix</keyword>
<proteinExistence type="predicted"/>
<dbReference type="AlphaFoldDB" id="A0A839PWY3"/>
<dbReference type="EMBL" id="JACHVT010000003">
    <property type="protein sequence ID" value="MBB2986496.1"/>
    <property type="molecule type" value="Genomic_DNA"/>
</dbReference>
<evidence type="ECO:0008006" key="4">
    <source>
        <dbReference type="Google" id="ProtNLM"/>
    </source>
</evidence>
<keyword evidence="1" id="KW-0812">Transmembrane</keyword>
<dbReference type="InterPro" id="IPR036259">
    <property type="entry name" value="MFS_trans_sf"/>
</dbReference>
<accession>A0A839PWY3</accession>
<dbReference type="Gene3D" id="1.20.1250.20">
    <property type="entry name" value="MFS general substrate transporter like domains"/>
    <property type="match status" value="1"/>
</dbReference>
<keyword evidence="1" id="KW-0472">Membrane</keyword>
<evidence type="ECO:0000313" key="3">
    <source>
        <dbReference type="Proteomes" id="UP000590811"/>
    </source>
</evidence>
<gene>
    <name evidence="2" type="ORF">FHW14_001650</name>
</gene>
<feature type="transmembrane region" description="Helical" evidence="1">
    <location>
        <begin position="12"/>
        <end position="34"/>
    </location>
</feature>
<sequence length="47" mass="5151">MGVVEGLKDVSLALAYGHYAAFALLSLFFVARFIQETKGKQLEDMTA</sequence>
<dbReference type="Proteomes" id="UP000590811">
    <property type="component" value="Unassembled WGS sequence"/>
</dbReference>
<comment type="caution">
    <text evidence="2">The sequence shown here is derived from an EMBL/GenBank/DDBJ whole genome shotgun (WGS) entry which is preliminary data.</text>
</comment>
<name>A0A839PWY3_9MICO</name>
<protein>
    <recommendedName>
        <fullName evidence="4">Sugar transport protein</fullName>
    </recommendedName>
</protein>
<dbReference type="RefSeq" id="WP_184509873.1">
    <property type="nucleotide sequence ID" value="NZ_JACHVT010000003.1"/>
</dbReference>
<evidence type="ECO:0000256" key="1">
    <source>
        <dbReference type="SAM" id="Phobius"/>
    </source>
</evidence>
<evidence type="ECO:0000313" key="2">
    <source>
        <dbReference type="EMBL" id="MBB2986496.1"/>
    </source>
</evidence>